<evidence type="ECO:0000256" key="7">
    <source>
        <dbReference type="ARBA" id="ARBA00022989"/>
    </source>
</evidence>
<dbReference type="CDD" id="cd05387">
    <property type="entry name" value="BY-kinase"/>
    <property type="match status" value="1"/>
</dbReference>
<evidence type="ECO:0000313" key="12">
    <source>
        <dbReference type="EMBL" id="PFG39099.1"/>
    </source>
</evidence>
<sequence>MELNTVWRVLRARWVTVLAALGVAVLLAAAVTALMPPRYTSTAKMYFSVRSSQSITELNEGTAFTESQMSSLADIATSPLVLDPVIQDLGLDTTATELARSVRTTVPEGTAILQIAATAPTAQGAADLANAVAKELSDAAATIFPDAADGGAAVRATIPTPGAVPTRPSVPNPAVNLVLGVVLGLLAGVVLALVRQARDTHVGDERDLAAVTDATVLASLGPAGKAAAPVFVRADPDGRRAESVRELRTNLHVLTAAAGTRSVVVTSATAGEGATTVAVNLAVALADTGASVLLVDADLRHPSAGRALGVEGSPGLSDALLGRARPEELARRWGDRPVDVLPAGRSAPNPSELLSSAAMAHLLAEAAGRYDMVVVDSPPVLTATDAAVLSTLTGGTLLVVATGRNRKVEMRQALERLDHVGARILGLVLNRVDAGRTGARPGERTPDVPAGRDDRATRPPAAARRTEPGAAAVPRTDRPGTTTPWAGNGTVPPARTTSPGAGDGAVPRASVTGRRPDAPGDA</sequence>
<keyword evidence="4 10" id="KW-0812">Transmembrane</keyword>
<dbReference type="RefSeq" id="WP_098483261.1">
    <property type="nucleotide sequence ID" value="NZ_PDJI01000004.1"/>
</dbReference>
<dbReference type="InterPro" id="IPR005702">
    <property type="entry name" value="Wzc-like_C"/>
</dbReference>
<organism evidence="12 13">
    <name type="scientific">Georgenia soli</name>
    <dbReference type="NCBI Taxonomy" id="638953"/>
    <lineage>
        <taxon>Bacteria</taxon>
        <taxon>Bacillati</taxon>
        <taxon>Actinomycetota</taxon>
        <taxon>Actinomycetes</taxon>
        <taxon>Micrococcales</taxon>
        <taxon>Bogoriellaceae</taxon>
        <taxon>Georgenia</taxon>
    </lineage>
</organism>
<evidence type="ECO:0000256" key="3">
    <source>
        <dbReference type="ARBA" id="ARBA00022475"/>
    </source>
</evidence>
<evidence type="ECO:0000256" key="4">
    <source>
        <dbReference type="ARBA" id="ARBA00022692"/>
    </source>
</evidence>
<dbReference type="OrthoDB" id="9812433at2"/>
<dbReference type="PANTHER" id="PTHR32309:SF13">
    <property type="entry name" value="FERRIC ENTEROBACTIN TRANSPORT PROTEIN FEPE"/>
    <property type="match status" value="1"/>
</dbReference>
<dbReference type="InterPro" id="IPR003856">
    <property type="entry name" value="LPS_length_determ_N"/>
</dbReference>
<evidence type="ECO:0000256" key="9">
    <source>
        <dbReference type="SAM" id="MobiDB-lite"/>
    </source>
</evidence>
<feature type="compositionally biased region" description="Basic and acidic residues" evidence="9">
    <location>
        <begin position="441"/>
        <end position="457"/>
    </location>
</feature>
<evidence type="ECO:0000256" key="1">
    <source>
        <dbReference type="ARBA" id="ARBA00004651"/>
    </source>
</evidence>
<dbReference type="PANTHER" id="PTHR32309">
    <property type="entry name" value="TYROSINE-PROTEIN KINASE"/>
    <property type="match status" value="1"/>
</dbReference>
<evidence type="ECO:0000256" key="8">
    <source>
        <dbReference type="ARBA" id="ARBA00023136"/>
    </source>
</evidence>
<reference evidence="12 13" key="1">
    <citation type="submission" date="2017-10" db="EMBL/GenBank/DDBJ databases">
        <title>Sequencing the genomes of 1000 actinobacteria strains.</title>
        <authorList>
            <person name="Klenk H.-P."/>
        </authorList>
    </citation>
    <scope>NUCLEOTIDE SEQUENCE [LARGE SCALE GENOMIC DNA]</scope>
    <source>
        <strain evidence="12 13">DSM 21838</strain>
    </source>
</reference>
<keyword evidence="7 10" id="KW-1133">Transmembrane helix</keyword>
<dbReference type="EMBL" id="PDJI01000004">
    <property type="protein sequence ID" value="PFG39099.1"/>
    <property type="molecule type" value="Genomic_DNA"/>
</dbReference>
<dbReference type="InterPro" id="IPR050445">
    <property type="entry name" value="Bact_polysacc_biosynth/exp"/>
</dbReference>
<dbReference type="SUPFAM" id="SSF52540">
    <property type="entry name" value="P-loop containing nucleoside triphosphate hydrolases"/>
    <property type="match status" value="1"/>
</dbReference>
<proteinExistence type="inferred from homology"/>
<comment type="caution">
    <text evidence="12">The sequence shown here is derived from an EMBL/GenBank/DDBJ whole genome shotgun (WGS) entry which is preliminary data.</text>
</comment>
<gene>
    <name evidence="12" type="ORF">ATJ97_1594</name>
</gene>
<comment type="similarity">
    <text evidence="2">Belongs to the CpsC/CapA family.</text>
</comment>
<name>A0A2A9ELK4_9MICO</name>
<protein>
    <submittedName>
        <fullName evidence="12">Capsular exopolysaccharide synthesis family protein</fullName>
    </submittedName>
</protein>
<keyword evidence="8 10" id="KW-0472">Membrane</keyword>
<feature type="compositionally biased region" description="Low complexity" evidence="9">
    <location>
        <begin position="458"/>
        <end position="472"/>
    </location>
</feature>
<evidence type="ECO:0000256" key="10">
    <source>
        <dbReference type="SAM" id="Phobius"/>
    </source>
</evidence>
<dbReference type="Pfam" id="PF02706">
    <property type="entry name" value="Wzz"/>
    <property type="match status" value="1"/>
</dbReference>
<evidence type="ECO:0000256" key="5">
    <source>
        <dbReference type="ARBA" id="ARBA00022741"/>
    </source>
</evidence>
<evidence type="ECO:0000256" key="2">
    <source>
        <dbReference type="ARBA" id="ARBA00006683"/>
    </source>
</evidence>
<feature type="transmembrane region" description="Helical" evidence="10">
    <location>
        <begin position="12"/>
        <end position="35"/>
    </location>
</feature>
<dbReference type="Pfam" id="PF10609">
    <property type="entry name" value="ParA"/>
    <property type="match status" value="1"/>
</dbReference>
<evidence type="ECO:0000256" key="6">
    <source>
        <dbReference type="ARBA" id="ARBA00022840"/>
    </source>
</evidence>
<feature type="region of interest" description="Disordered" evidence="9">
    <location>
        <begin position="435"/>
        <end position="522"/>
    </location>
</feature>
<dbReference type="Proteomes" id="UP000222106">
    <property type="component" value="Unassembled WGS sequence"/>
</dbReference>
<keyword evidence="3" id="KW-1003">Cell membrane</keyword>
<feature type="domain" description="Polysaccharide chain length determinant N-terminal" evidence="11">
    <location>
        <begin position="2"/>
        <end position="89"/>
    </location>
</feature>
<dbReference type="InterPro" id="IPR027417">
    <property type="entry name" value="P-loop_NTPase"/>
</dbReference>
<keyword evidence="5" id="KW-0547">Nucleotide-binding</keyword>
<dbReference type="InterPro" id="IPR033756">
    <property type="entry name" value="YlxH/NBP35"/>
</dbReference>
<keyword evidence="13" id="KW-1185">Reference proteome</keyword>
<evidence type="ECO:0000313" key="13">
    <source>
        <dbReference type="Proteomes" id="UP000222106"/>
    </source>
</evidence>
<dbReference type="AlphaFoldDB" id="A0A2A9ELK4"/>
<dbReference type="Gene3D" id="3.40.50.300">
    <property type="entry name" value="P-loop containing nucleotide triphosphate hydrolases"/>
    <property type="match status" value="1"/>
</dbReference>
<keyword evidence="6" id="KW-0067">ATP-binding</keyword>
<dbReference type="GO" id="GO:0005524">
    <property type="term" value="F:ATP binding"/>
    <property type="evidence" value="ECO:0007669"/>
    <property type="project" value="UniProtKB-KW"/>
</dbReference>
<comment type="subcellular location">
    <subcellularLocation>
        <location evidence="1">Cell membrane</location>
        <topology evidence="1">Multi-pass membrane protein</topology>
    </subcellularLocation>
</comment>
<accession>A0A2A9ELK4</accession>
<dbReference type="NCBIfam" id="TIGR01007">
    <property type="entry name" value="eps_fam"/>
    <property type="match status" value="1"/>
</dbReference>
<dbReference type="GO" id="GO:0005886">
    <property type="term" value="C:plasma membrane"/>
    <property type="evidence" value="ECO:0007669"/>
    <property type="project" value="UniProtKB-SubCell"/>
</dbReference>
<evidence type="ECO:0000259" key="11">
    <source>
        <dbReference type="Pfam" id="PF02706"/>
    </source>
</evidence>